<gene>
    <name evidence="2" type="ORF">SAMN04488569_101011</name>
</gene>
<dbReference type="SUPFAM" id="SSF52540">
    <property type="entry name" value="P-loop containing nucleoside triphosphate hydrolases"/>
    <property type="match status" value="1"/>
</dbReference>
<dbReference type="GO" id="GO:0016887">
    <property type="term" value="F:ATP hydrolysis activity"/>
    <property type="evidence" value="ECO:0007669"/>
    <property type="project" value="InterPro"/>
</dbReference>
<dbReference type="AlphaFoldDB" id="A0A1I3WT69"/>
<proteinExistence type="predicted"/>
<dbReference type="PANTHER" id="PTHR40396:SF1">
    <property type="entry name" value="ATPASE AAA-TYPE CORE DOMAIN-CONTAINING PROTEIN"/>
    <property type="match status" value="1"/>
</dbReference>
<protein>
    <recommendedName>
        <fullName evidence="1">ATPase AAA-type core domain-containing protein</fullName>
    </recommendedName>
</protein>
<dbReference type="InterPro" id="IPR003959">
    <property type="entry name" value="ATPase_AAA_core"/>
</dbReference>
<dbReference type="PANTHER" id="PTHR40396">
    <property type="entry name" value="ATPASE-LIKE PROTEIN"/>
    <property type="match status" value="1"/>
</dbReference>
<keyword evidence="3" id="KW-1185">Reference proteome</keyword>
<reference evidence="3" key="1">
    <citation type="submission" date="2016-10" db="EMBL/GenBank/DDBJ databases">
        <authorList>
            <person name="Varghese N."/>
            <person name="Submissions S."/>
        </authorList>
    </citation>
    <scope>NUCLEOTIDE SEQUENCE [LARGE SCALE GENOMIC DNA]</scope>
    <source>
        <strain evidence="3">DSM 16108</strain>
    </source>
</reference>
<dbReference type="Gene3D" id="3.40.50.300">
    <property type="entry name" value="P-loop containing nucleotide triphosphate hydrolases"/>
    <property type="match status" value="1"/>
</dbReference>
<dbReference type="RefSeq" id="WP_091896430.1">
    <property type="nucleotide sequence ID" value="NZ_FOSJ01000010.1"/>
</dbReference>
<dbReference type="OrthoDB" id="9809324at2"/>
<evidence type="ECO:0000313" key="3">
    <source>
        <dbReference type="Proteomes" id="UP000199589"/>
    </source>
</evidence>
<organism evidence="2 3">
    <name type="scientific">Marinilactibacillus piezotolerans</name>
    <dbReference type="NCBI Taxonomy" id="258723"/>
    <lineage>
        <taxon>Bacteria</taxon>
        <taxon>Bacillati</taxon>
        <taxon>Bacillota</taxon>
        <taxon>Bacilli</taxon>
        <taxon>Lactobacillales</taxon>
        <taxon>Carnobacteriaceae</taxon>
        <taxon>Marinilactibacillus</taxon>
    </lineage>
</organism>
<sequence>MLHQFTFKNFKSFKEEVTLDLTATAIKEHMEDIFTDIFDEKVLTVAAIYGANASGKSNVLEAFQYMRMVVLHSFGKNELLSEHAFNNVSHWFDREQPTEFEVIFSHRGSIYQYGFCILQSKVIEEYLYKRDESVKKEKFELQFERFPEKISFISESLSELSSPFTELFDEQTLVLSILSSLKIELARDVFDWFRQSSVIDYGNPFFEFYQNRTFGQASKINRGHWLLKAVEDSESKRKLEQFIKAIDVGIERFEIVETELSNDIEDEETQNKRVVTVHNDPQTGDEIRTTISIESSGTQKMLLLYNYLDEALENGYTLFIDELDAKLHHLIVRFILIMFHDPTRNKKGAQLIFTTHDVYSLDSENFRRDEIWFVDKADNSVSDLYSLYEYKDEYKRKIRKDASYAKDYIAGRYDSIPRIYRDWEELDGEK</sequence>
<name>A0A1I3WT69_9LACT</name>
<feature type="domain" description="ATPase AAA-type core" evidence="1">
    <location>
        <begin position="45"/>
        <end position="362"/>
    </location>
</feature>
<dbReference type="InterPro" id="IPR027417">
    <property type="entry name" value="P-loop_NTPase"/>
</dbReference>
<dbReference type="Proteomes" id="UP000199589">
    <property type="component" value="Unassembled WGS sequence"/>
</dbReference>
<dbReference type="EMBL" id="FOSJ01000010">
    <property type="protein sequence ID" value="SFK10540.1"/>
    <property type="molecule type" value="Genomic_DNA"/>
</dbReference>
<evidence type="ECO:0000259" key="1">
    <source>
        <dbReference type="Pfam" id="PF13304"/>
    </source>
</evidence>
<dbReference type="GO" id="GO:0005524">
    <property type="term" value="F:ATP binding"/>
    <property type="evidence" value="ECO:0007669"/>
    <property type="project" value="InterPro"/>
</dbReference>
<accession>A0A1I3WT69</accession>
<dbReference type="Pfam" id="PF13304">
    <property type="entry name" value="AAA_21"/>
    <property type="match status" value="1"/>
</dbReference>
<evidence type="ECO:0000313" key="2">
    <source>
        <dbReference type="EMBL" id="SFK10540.1"/>
    </source>
</evidence>